<accession>A0A1I1Y785</accession>
<protein>
    <submittedName>
        <fullName evidence="3">Uncharacterized protein</fullName>
    </submittedName>
</protein>
<feature type="region of interest" description="Disordered" evidence="1">
    <location>
        <begin position="25"/>
        <end position="53"/>
    </location>
</feature>
<feature type="signal peptide" evidence="2">
    <location>
        <begin position="1"/>
        <end position="23"/>
    </location>
</feature>
<keyword evidence="2" id="KW-0732">Signal</keyword>
<proteinExistence type="predicted"/>
<keyword evidence="4" id="KW-1185">Reference proteome</keyword>
<dbReference type="AlphaFoldDB" id="A0A1I1Y785"/>
<organism evidence="3 4">
    <name type="scientific">Nannocystis exedens</name>
    <dbReference type="NCBI Taxonomy" id="54"/>
    <lineage>
        <taxon>Bacteria</taxon>
        <taxon>Pseudomonadati</taxon>
        <taxon>Myxococcota</taxon>
        <taxon>Polyangia</taxon>
        <taxon>Nannocystales</taxon>
        <taxon>Nannocystaceae</taxon>
        <taxon>Nannocystis</taxon>
    </lineage>
</organism>
<name>A0A1I1Y785_9BACT</name>
<evidence type="ECO:0000313" key="4">
    <source>
        <dbReference type="Proteomes" id="UP000199400"/>
    </source>
</evidence>
<evidence type="ECO:0000256" key="2">
    <source>
        <dbReference type="SAM" id="SignalP"/>
    </source>
</evidence>
<sequence>MDRNTTMNRSSAIILAFSLAAPAACDRAPGPDDVDAAEDDTPVQQADEPADDEPAELLRDGEERLGPGVDLFAEADVAGTRLRFLSYADPGAEEPWQFMIESRAPGAIGLESEPAFADASMLDIFLAVTPADVAVPDELRAQEDHRLGERGWFLDRVTRGEYLSPRSFCTTSIFQTALRTYSPGIDEEEIDEEERWKLNFSPAGGNTDWSGPTEPLNGSWCTNCSDIWYHHNRLDDEWELYNVDSAKMAFAACNIGYRPPLCNGSDECFEGIGPSADFWARAENNGPLAYLFGVDIDVPQYHAIVLPGNAQTEKNRDFRIRITHAVDADSFHLGYVWEHQGW</sequence>
<dbReference type="Proteomes" id="UP000199400">
    <property type="component" value="Unassembled WGS sequence"/>
</dbReference>
<evidence type="ECO:0000313" key="3">
    <source>
        <dbReference type="EMBL" id="SFE15436.1"/>
    </source>
</evidence>
<feature type="compositionally biased region" description="Acidic residues" evidence="1">
    <location>
        <begin position="32"/>
        <end position="41"/>
    </location>
</feature>
<dbReference type="EMBL" id="FOMX01000009">
    <property type="protein sequence ID" value="SFE15436.1"/>
    <property type="molecule type" value="Genomic_DNA"/>
</dbReference>
<reference evidence="4" key="1">
    <citation type="submission" date="2016-10" db="EMBL/GenBank/DDBJ databases">
        <authorList>
            <person name="Varghese N."/>
            <person name="Submissions S."/>
        </authorList>
    </citation>
    <scope>NUCLEOTIDE SEQUENCE [LARGE SCALE GENOMIC DNA]</scope>
    <source>
        <strain evidence="4">ATCC 25963</strain>
    </source>
</reference>
<feature type="chain" id="PRO_5011589182" evidence="2">
    <location>
        <begin position="24"/>
        <end position="342"/>
    </location>
</feature>
<gene>
    <name evidence="3" type="ORF">SAMN02745121_03216</name>
</gene>
<evidence type="ECO:0000256" key="1">
    <source>
        <dbReference type="SAM" id="MobiDB-lite"/>
    </source>
</evidence>